<dbReference type="PANTHER" id="PTHR37422">
    <property type="entry name" value="TEICHURONIC ACID BIOSYNTHESIS PROTEIN TUAE"/>
    <property type="match status" value="1"/>
</dbReference>
<name>A0A330L9U6_9BACT</name>
<protein>
    <submittedName>
        <fullName evidence="7">Putative O-antigen polymerase</fullName>
    </submittedName>
</protein>
<evidence type="ECO:0000313" key="8">
    <source>
        <dbReference type="Proteomes" id="UP000248168"/>
    </source>
</evidence>
<dbReference type="InterPro" id="IPR051533">
    <property type="entry name" value="WaaL-like"/>
</dbReference>
<keyword evidence="2 5" id="KW-0812">Transmembrane</keyword>
<sequence>MNIASHKMIDLARVMAIIAGVGLLYSPSVATVALIAAYVAFLFSGEAVDRFRSVLARPLGVWGMIFLGMVVVAMAYATVPWRERWMDFYKWRVILWLFVGLALFDDARWKNRFLYMFLIGTGVAVVASWFSTLSGISLWRGPQELLRNSGTQGMAFACAALICVWLTREPKHLDVPPWVWPVLAALYMANIVFITNSRSGYALLGCGLAVMLFSNASRAQAVLGVVGLCLVGGLAYLASPRMQTIVDAGVEQWVTAEQSDHLTNFGSRRVFYQNSLEVLREHWLLGVGTGGFAQAYGDHVTKKYDASDWRALRTTDPHNQYLAVWIQQGIAGLVLFLVWIAAIVRERESPRRYHQLAVAILMGWCVTSLFSSHFRTFAEGHLLATFLGVLLAVELPSVASRRDAEISRDL</sequence>
<feature type="transmembrane region" description="Helical" evidence="5">
    <location>
        <begin position="187"/>
        <end position="214"/>
    </location>
</feature>
<dbReference type="AlphaFoldDB" id="A0A330L9U6"/>
<keyword evidence="3 5" id="KW-1133">Transmembrane helix</keyword>
<feature type="domain" description="O-antigen ligase-related" evidence="6">
    <location>
        <begin position="183"/>
        <end position="337"/>
    </location>
</feature>
<evidence type="ECO:0000259" key="6">
    <source>
        <dbReference type="Pfam" id="PF04932"/>
    </source>
</evidence>
<evidence type="ECO:0000256" key="1">
    <source>
        <dbReference type="ARBA" id="ARBA00004141"/>
    </source>
</evidence>
<feature type="transmembrane region" description="Helical" evidence="5">
    <location>
        <begin position="113"/>
        <end position="133"/>
    </location>
</feature>
<dbReference type="Proteomes" id="UP000248168">
    <property type="component" value="Unassembled WGS sequence"/>
</dbReference>
<feature type="transmembrane region" description="Helical" evidence="5">
    <location>
        <begin position="145"/>
        <end position="167"/>
    </location>
</feature>
<reference evidence="8" key="1">
    <citation type="submission" date="2018-04" db="EMBL/GenBank/DDBJ databases">
        <authorList>
            <person name="Lucker S."/>
            <person name="Sakoula D."/>
        </authorList>
    </citation>
    <scope>NUCLEOTIDE SEQUENCE [LARGE SCALE GENOMIC DNA]</scope>
</reference>
<organism evidence="7 8">
    <name type="scientific">Nitrospira lenta</name>
    <dbReference type="NCBI Taxonomy" id="1436998"/>
    <lineage>
        <taxon>Bacteria</taxon>
        <taxon>Pseudomonadati</taxon>
        <taxon>Nitrospirota</taxon>
        <taxon>Nitrospiria</taxon>
        <taxon>Nitrospirales</taxon>
        <taxon>Nitrospiraceae</taxon>
        <taxon>Nitrospira</taxon>
    </lineage>
</organism>
<feature type="transmembrane region" description="Helical" evidence="5">
    <location>
        <begin position="59"/>
        <end position="79"/>
    </location>
</feature>
<dbReference type="InParanoid" id="A0A330L9U6"/>
<dbReference type="EMBL" id="OUNR01000017">
    <property type="protein sequence ID" value="SPP65624.1"/>
    <property type="molecule type" value="Genomic_DNA"/>
</dbReference>
<keyword evidence="8" id="KW-1185">Reference proteome</keyword>
<evidence type="ECO:0000256" key="5">
    <source>
        <dbReference type="SAM" id="Phobius"/>
    </source>
</evidence>
<evidence type="ECO:0000313" key="7">
    <source>
        <dbReference type="EMBL" id="SPP65624.1"/>
    </source>
</evidence>
<dbReference type="Pfam" id="PF04932">
    <property type="entry name" value="Wzy_C"/>
    <property type="match status" value="1"/>
</dbReference>
<keyword evidence="4 5" id="KW-0472">Membrane</keyword>
<comment type="subcellular location">
    <subcellularLocation>
        <location evidence="1">Membrane</location>
        <topology evidence="1">Multi-pass membrane protein</topology>
    </subcellularLocation>
</comment>
<gene>
    <name evidence="7" type="ORF">NITLEN_40097</name>
</gene>
<evidence type="ECO:0000256" key="2">
    <source>
        <dbReference type="ARBA" id="ARBA00022692"/>
    </source>
</evidence>
<proteinExistence type="predicted"/>
<feature type="transmembrane region" description="Helical" evidence="5">
    <location>
        <begin position="380"/>
        <end position="399"/>
    </location>
</feature>
<dbReference type="OrthoDB" id="9795248at2"/>
<dbReference type="RefSeq" id="WP_146216175.1">
    <property type="nucleotide sequence ID" value="NZ_OUNR01000017.1"/>
</dbReference>
<dbReference type="GO" id="GO:0016020">
    <property type="term" value="C:membrane"/>
    <property type="evidence" value="ECO:0007669"/>
    <property type="project" value="UniProtKB-SubCell"/>
</dbReference>
<feature type="transmembrane region" description="Helical" evidence="5">
    <location>
        <begin position="322"/>
        <end position="344"/>
    </location>
</feature>
<dbReference type="InterPro" id="IPR007016">
    <property type="entry name" value="O-antigen_ligase-rel_domated"/>
</dbReference>
<evidence type="ECO:0000256" key="3">
    <source>
        <dbReference type="ARBA" id="ARBA00022989"/>
    </source>
</evidence>
<accession>A0A330L9U6</accession>
<feature type="transmembrane region" description="Helical" evidence="5">
    <location>
        <begin position="12"/>
        <end position="39"/>
    </location>
</feature>
<dbReference type="PANTHER" id="PTHR37422:SF13">
    <property type="entry name" value="LIPOPOLYSACCHARIDE BIOSYNTHESIS PROTEIN PA4999-RELATED"/>
    <property type="match status" value="1"/>
</dbReference>
<evidence type="ECO:0000256" key="4">
    <source>
        <dbReference type="ARBA" id="ARBA00023136"/>
    </source>
</evidence>
<feature type="transmembrane region" description="Helical" evidence="5">
    <location>
        <begin position="356"/>
        <end position="374"/>
    </location>
</feature>
<feature type="transmembrane region" description="Helical" evidence="5">
    <location>
        <begin position="221"/>
        <end position="239"/>
    </location>
</feature>